<proteinExistence type="predicted"/>
<gene>
    <name evidence="2" type="primary">PLEST004155</name>
    <name evidence="2" type="ORF">PLESTB_001127500</name>
</gene>
<organism evidence="2 3">
    <name type="scientific">Pleodorina starrii</name>
    <dbReference type="NCBI Taxonomy" id="330485"/>
    <lineage>
        <taxon>Eukaryota</taxon>
        <taxon>Viridiplantae</taxon>
        <taxon>Chlorophyta</taxon>
        <taxon>core chlorophytes</taxon>
        <taxon>Chlorophyceae</taxon>
        <taxon>CS clade</taxon>
        <taxon>Chlamydomonadales</taxon>
        <taxon>Volvocaceae</taxon>
        <taxon>Pleodorina</taxon>
    </lineage>
</organism>
<feature type="region of interest" description="Disordered" evidence="1">
    <location>
        <begin position="112"/>
        <end position="143"/>
    </location>
</feature>
<dbReference type="AlphaFoldDB" id="A0A9W6BRH8"/>
<dbReference type="EMBL" id="BRXU01000016">
    <property type="protein sequence ID" value="GLC56620.1"/>
    <property type="molecule type" value="Genomic_DNA"/>
</dbReference>
<feature type="compositionally biased region" description="Low complexity" evidence="1">
    <location>
        <begin position="247"/>
        <end position="257"/>
    </location>
</feature>
<evidence type="ECO:0000313" key="3">
    <source>
        <dbReference type="Proteomes" id="UP001165080"/>
    </source>
</evidence>
<keyword evidence="3" id="KW-1185">Reference proteome</keyword>
<sequence length="273" mass="28158">MVVGIYSVPDAVYPKRRCSDGSSGLLPCGRANKRSKSETEVILEAPEAQEPSSSVVLLEENGGIWHVDGLLELLAGALCATFGADPASLDLNGGPDGEVLLTTGCSCPSATDADENKANTSTPLQDQADQKSDQQQPQQQLPQRPSLTALTELNLRVHTASAQPAAGAGPRTPSPDNDDDRASVASLSAWVGGMTSPRRRGSEGGTQQQQQQQGLASGVAQLALGAPSAFSFPRRSSCGGGGGGCLGSDAAAAATDGSEPRWPRRRLPSAARW</sequence>
<feature type="compositionally biased region" description="Low complexity" evidence="1">
    <location>
        <begin position="205"/>
        <end position="216"/>
    </location>
</feature>
<protein>
    <submittedName>
        <fullName evidence="2">Uncharacterized protein</fullName>
    </submittedName>
</protein>
<accession>A0A9W6BRH8</accession>
<feature type="region of interest" description="Disordered" evidence="1">
    <location>
        <begin position="161"/>
        <end position="216"/>
    </location>
</feature>
<feature type="compositionally biased region" description="Low complexity" evidence="1">
    <location>
        <begin position="133"/>
        <end position="143"/>
    </location>
</feature>
<evidence type="ECO:0000313" key="2">
    <source>
        <dbReference type="EMBL" id="GLC56620.1"/>
    </source>
</evidence>
<dbReference type="Proteomes" id="UP001165080">
    <property type="component" value="Unassembled WGS sequence"/>
</dbReference>
<comment type="caution">
    <text evidence="2">The sequence shown here is derived from an EMBL/GenBank/DDBJ whole genome shotgun (WGS) entry which is preliminary data.</text>
</comment>
<dbReference type="OrthoDB" id="10410680at2759"/>
<reference evidence="2 3" key="1">
    <citation type="journal article" date="2023" name="Commun. Biol.">
        <title>Reorganization of the ancestral sex-determining regions during the evolution of trioecy in Pleodorina starrii.</title>
        <authorList>
            <person name="Takahashi K."/>
            <person name="Suzuki S."/>
            <person name="Kawai-Toyooka H."/>
            <person name="Yamamoto K."/>
            <person name="Hamaji T."/>
            <person name="Ootsuki R."/>
            <person name="Yamaguchi H."/>
            <person name="Kawachi M."/>
            <person name="Higashiyama T."/>
            <person name="Nozaki H."/>
        </authorList>
    </citation>
    <scope>NUCLEOTIDE SEQUENCE [LARGE SCALE GENOMIC DNA]</scope>
    <source>
        <strain evidence="2 3">NIES-4479</strain>
    </source>
</reference>
<name>A0A9W6BRH8_9CHLO</name>
<evidence type="ECO:0000256" key="1">
    <source>
        <dbReference type="SAM" id="MobiDB-lite"/>
    </source>
</evidence>
<feature type="region of interest" description="Disordered" evidence="1">
    <location>
        <begin position="234"/>
        <end position="273"/>
    </location>
</feature>